<dbReference type="Pfam" id="PF20231">
    <property type="entry name" value="DUF6589"/>
    <property type="match status" value="1"/>
</dbReference>
<name>A0A6A4GEL6_9AGAR</name>
<gene>
    <name evidence="3" type="ORF">BT96DRAFT_777651</name>
</gene>
<evidence type="ECO:0000313" key="4">
    <source>
        <dbReference type="Proteomes" id="UP000799118"/>
    </source>
</evidence>
<feature type="non-terminal residue" evidence="3">
    <location>
        <position position="1"/>
    </location>
</feature>
<feature type="chain" id="PRO_5025573591" description="DUF6589 domain-containing protein" evidence="1">
    <location>
        <begin position="28"/>
        <end position="71"/>
    </location>
</feature>
<dbReference type="AlphaFoldDB" id="A0A6A4GEL6"/>
<accession>A0A6A4GEL6</accession>
<evidence type="ECO:0000259" key="2">
    <source>
        <dbReference type="Pfam" id="PF20231"/>
    </source>
</evidence>
<keyword evidence="1" id="KW-0732">Signal</keyword>
<protein>
    <recommendedName>
        <fullName evidence="2">DUF6589 domain-containing protein</fullName>
    </recommendedName>
</protein>
<dbReference type="OrthoDB" id="2496395at2759"/>
<keyword evidence="4" id="KW-1185">Reference proteome</keyword>
<organism evidence="3 4">
    <name type="scientific">Gymnopus androsaceus JB14</name>
    <dbReference type="NCBI Taxonomy" id="1447944"/>
    <lineage>
        <taxon>Eukaryota</taxon>
        <taxon>Fungi</taxon>
        <taxon>Dikarya</taxon>
        <taxon>Basidiomycota</taxon>
        <taxon>Agaricomycotina</taxon>
        <taxon>Agaricomycetes</taxon>
        <taxon>Agaricomycetidae</taxon>
        <taxon>Agaricales</taxon>
        <taxon>Marasmiineae</taxon>
        <taxon>Omphalotaceae</taxon>
        <taxon>Gymnopus</taxon>
    </lineage>
</organism>
<feature type="non-terminal residue" evidence="3">
    <location>
        <position position="71"/>
    </location>
</feature>
<dbReference type="Proteomes" id="UP000799118">
    <property type="component" value="Unassembled WGS sequence"/>
</dbReference>
<proteinExistence type="predicted"/>
<dbReference type="InterPro" id="IPR046496">
    <property type="entry name" value="DUF6589"/>
</dbReference>
<evidence type="ECO:0000256" key="1">
    <source>
        <dbReference type="SAM" id="SignalP"/>
    </source>
</evidence>
<dbReference type="EMBL" id="ML770295">
    <property type="protein sequence ID" value="KAE9383887.1"/>
    <property type="molecule type" value="Genomic_DNA"/>
</dbReference>
<feature type="signal peptide" evidence="1">
    <location>
        <begin position="1"/>
        <end position="27"/>
    </location>
</feature>
<feature type="domain" description="DUF6589" evidence="2">
    <location>
        <begin position="1"/>
        <end position="70"/>
    </location>
</feature>
<reference evidence="3" key="1">
    <citation type="journal article" date="2019" name="Environ. Microbiol.">
        <title>Fungal ecological strategies reflected in gene transcription - a case study of two litter decomposers.</title>
        <authorList>
            <person name="Barbi F."/>
            <person name="Kohler A."/>
            <person name="Barry K."/>
            <person name="Baskaran P."/>
            <person name="Daum C."/>
            <person name="Fauchery L."/>
            <person name="Ihrmark K."/>
            <person name="Kuo A."/>
            <person name="LaButti K."/>
            <person name="Lipzen A."/>
            <person name="Morin E."/>
            <person name="Grigoriev I.V."/>
            <person name="Henrissat B."/>
            <person name="Lindahl B."/>
            <person name="Martin F."/>
        </authorList>
    </citation>
    <scope>NUCLEOTIDE SEQUENCE</scope>
    <source>
        <strain evidence="3">JB14</strain>
    </source>
</reference>
<evidence type="ECO:0000313" key="3">
    <source>
        <dbReference type="EMBL" id="KAE9383887.1"/>
    </source>
</evidence>
<sequence>DTVFRNGRLSLSTLLRIFILKCAIGDADIGRVEDILGSICISFLGGKKDAWATELVHYIHGVKSLWPESFA</sequence>